<evidence type="ECO:0000256" key="3">
    <source>
        <dbReference type="SAM" id="Phobius"/>
    </source>
</evidence>
<dbReference type="GO" id="GO:0005525">
    <property type="term" value="F:GTP binding"/>
    <property type="evidence" value="ECO:0007669"/>
    <property type="project" value="InterPro"/>
</dbReference>
<keyword evidence="7" id="KW-1185">Reference proteome</keyword>
<evidence type="ECO:0000259" key="4">
    <source>
        <dbReference type="Pfam" id="PF04548"/>
    </source>
</evidence>
<dbReference type="AlphaFoldDB" id="A0A9P1D342"/>
<feature type="compositionally biased region" description="Low complexity" evidence="2">
    <location>
        <begin position="264"/>
        <end position="278"/>
    </location>
</feature>
<reference evidence="5" key="1">
    <citation type="submission" date="2022-10" db="EMBL/GenBank/DDBJ databases">
        <authorList>
            <person name="Chen Y."/>
            <person name="Dougan E. K."/>
            <person name="Chan C."/>
            <person name="Rhodes N."/>
            <person name="Thang M."/>
        </authorList>
    </citation>
    <scope>NUCLEOTIDE SEQUENCE</scope>
</reference>
<evidence type="ECO:0000313" key="7">
    <source>
        <dbReference type="Proteomes" id="UP001152797"/>
    </source>
</evidence>
<dbReference type="Proteomes" id="UP001152797">
    <property type="component" value="Unassembled WGS sequence"/>
</dbReference>
<organism evidence="5">
    <name type="scientific">Cladocopium goreaui</name>
    <dbReference type="NCBI Taxonomy" id="2562237"/>
    <lineage>
        <taxon>Eukaryota</taxon>
        <taxon>Sar</taxon>
        <taxon>Alveolata</taxon>
        <taxon>Dinophyceae</taxon>
        <taxon>Suessiales</taxon>
        <taxon>Symbiodiniaceae</taxon>
        <taxon>Cladocopium</taxon>
    </lineage>
</organism>
<dbReference type="EMBL" id="CAMXCT020002886">
    <property type="protein sequence ID" value="CAL1154456.1"/>
    <property type="molecule type" value="Genomic_DNA"/>
</dbReference>
<dbReference type="Gene3D" id="3.40.50.300">
    <property type="entry name" value="P-loop containing nucleotide triphosphate hydrolases"/>
    <property type="match status" value="2"/>
</dbReference>
<reference evidence="6 7" key="2">
    <citation type="submission" date="2024-05" db="EMBL/GenBank/DDBJ databases">
        <authorList>
            <person name="Chen Y."/>
            <person name="Shah S."/>
            <person name="Dougan E. K."/>
            <person name="Thang M."/>
            <person name="Chan C."/>
        </authorList>
    </citation>
    <scope>NUCLEOTIDE SEQUENCE [LARGE SCALE GENOMIC DNA]</scope>
</reference>
<feature type="domain" description="AIG1-type G" evidence="4">
    <location>
        <begin position="69"/>
        <end position="220"/>
    </location>
</feature>
<feature type="compositionally biased region" description="Polar residues" evidence="2">
    <location>
        <begin position="279"/>
        <end position="297"/>
    </location>
</feature>
<dbReference type="SUPFAM" id="SSF52540">
    <property type="entry name" value="P-loop containing nucleoside triphosphate hydrolases"/>
    <property type="match status" value="2"/>
</dbReference>
<proteinExistence type="predicted"/>
<comment type="caution">
    <text evidence="5">The sequence shown here is derived from an EMBL/GenBank/DDBJ whole genome shotgun (WGS) entry which is preliminary data.</text>
</comment>
<evidence type="ECO:0000313" key="6">
    <source>
        <dbReference type="EMBL" id="CAL4788393.1"/>
    </source>
</evidence>
<feature type="region of interest" description="Disordered" evidence="2">
    <location>
        <begin position="264"/>
        <end position="301"/>
    </location>
</feature>
<dbReference type="OrthoDB" id="416553at2759"/>
<dbReference type="InterPro" id="IPR027417">
    <property type="entry name" value="P-loop_NTPase"/>
</dbReference>
<keyword evidence="1" id="KW-0547">Nucleotide-binding</keyword>
<feature type="region of interest" description="Disordered" evidence="2">
    <location>
        <begin position="1"/>
        <end position="26"/>
    </location>
</feature>
<dbReference type="InterPro" id="IPR006703">
    <property type="entry name" value="G_AIG1"/>
</dbReference>
<evidence type="ECO:0000256" key="1">
    <source>
        <dbReference type="ARBA" id="ARBA00022741"/>
    </source>
</evidence>
<evidence type="ECO:0000256" key="2">
    <source>
        <dbReference type="SAM" id="MobiDB-lite"/>
    </source>
</evidence>
<dbReference type="EMBL" id="CAMXCT010002886">
    <property type="protein sequence ID" value="CAI4001081.1"/>
    <property type="molecule type" value="Genomic_DNA"/>
</dbReference>
<gene>
    <name evidence="5" type="ORF">C1SCF055_LOCUS27156</name>
</gene>
<keyword evidence="3" id="KW-0472">Membrane</keyword>
<dbReference type="EMBL" id="CAMXCT030002886">
    <property type="protein sequence ID" value="CAL4788393.1"/>
    <property type="molecule type" value="Genomic_DNA"/>
</dbReference>
<dbReference type="CDD" id="cd00882">
    <property type="entry name" value="Ras_like_GTPase"/>
    <property type="match status" value="2"/>
</dbReference>
<accession>A0A9P1D342</accession>
<evidence type="ECO:0000313" key="5">
    <source>
        <dbReference type="EMBL" id="CAI4001081.1"/>
    </source>
</evidence>
<feature type="transmembrane region" description="Helical" evidence="3">
    <location>
        <begin position="647"/>
        <end position="668"/>
    </location>
</feature>
<keyword evidence="3" id="KW-0812">Transmembrane</keyword>
<sequence>MDLNEPLLPEPAQAGKPAPATNSSGMKRNCWMRLGMGEKALLDLLKDADVAAEASSEDSEGCSEVSHSCVVMGPAGAGKTTLVNVLGGVDFPTGPQASDRTLEAQSCDLKLQDVGTVVLIDTPGWSPDTSVDIESEYQQVLKEKKLVSEHAPHIVLLCVSASNIRQFQHEDAKKMGGQLIALKFDQRFCIKVLPIVTFADTQAENDLKKIVPEIKQLVETVFEQTRSTVEEPVFTMVPPNGEAQGVEEVKGRVRKMLLEQVQSEVSSDASDSASEGSSWTKFSYPTGSPGSAESSAKSPAPLENEVPALLAHITKHAKKGFEDTRVPATFVEDVTKVPFQLILNHSCLVVGPAGGGKTLLVNHLGGVQFETGPLECHRTLKFQSCDLKLENVTEKLRVMLIDTPGWSPKNTTNLRSGYQQFLKENQLVSEHAPYIVLFCVFASNIRQFQHDDAKKMGDELQNLKFDKSFPIKVLPVVTHADVRAESQLNSIMDVITKHMETAFKKIGATVEKPVATRVPPAGEAQGVEEVKGRLRKMLLEQVQSDNFSRLWRLALAKSIVSETKEHAKKFPENESSFRLWKRAFCTVAAGCGKEISDLEEFEEITAALVKCDQVEEFPWWTISLIPRSQTETWLPPFSYQASCFRKWLAPFLLIVMVIVLLFSTLHTWDMEARFDQMSHGLEEAKANETKVKNENKALRGEYGKMYSCSWTPQPGQCMGLSQLDRVWTAKDCREVCCRMGPEICSTWQFDGKSSECWLGTPTDCSDDDDGWAGGRLSSA</sequence>
<name>A0A9P1D342_9DINO</name>
<protein>
    <submittedName>
        <fullName evidence="6">E3 ubiquitin-protein ligase HERC1</fullName>
    </submittedName>
</protein>
<dbReference type="Pfam" id="PF04548">
    <property type="entry name" value="AIG1"/>
    <property type="match status" value="1"/>
</dbReference>
<keyword evidence="3" id="KW-1133">Transmembrane helix</keyword>